<feature type="region of interest" description="Disordered" evidence="1">
    <location>
        <begin position="214"/>
        <end position="259"/>
    </location>
</feature>
<reference evidence="2 3" key="1">
    <citation type="submission" date="2019-02" db="EMBL/GenBank/DDBJ databases">
        <title>Genome sequencing of the rare red list fungi Phlebia centrifuga.</title>
        <authorList>
            <person name="Buettner E."/>
            <person name="Kellner H."/>
        </authorList>
    </citation>
    <scope>NUCLEOTIDE SEQUENCE [LARGE SCALE GENOMIC DNA]</scope>
    <source>
        <strain evidence="2 3">DSM 108282</strain>
    </source>
</reference>
<feature type="compositionally biased region" description="Polar residues" evidence="1">
    <location>
        <begin position="95"/>
        <end position="109"/>
    </location>
</feature>
<feature type="region of interest" description="Disordered" evidence="1">
    <location>
        <begin position="591"/>
        <end position="614"/>
    </location>
</feature>
<sequence length="614" mass="69015">MPPKVTTRASNAKAHPGEVVLQGRRTRRSAAEMQAIREAEALEKAEKEKTERNKQALLRAIAKLEAEEVDKRRDRAKNPPTPQGLAVKAKPGKQTGFSNSAIDTGSAKSPKTPLKRSTTAEDDGKGSVKKARTSVAKLTRTNIELIHESLESDESPTRKGRGGKGKELILGAKDPVPVKSQQGTSRTKAAYSSGKVLSEDIGGFLKGYVPSAMAKAGKKVKEYKKDEDPIEDVEMEDYDEEGDEERLSDGDVPSDREEKEQSVIVVGSSDTEGIASGDEAVVLTSCPQNNRDRYFISERQSSEAGSPLGVEDDVKPILRRPAAKRKWTRFDLPFGVKDHKRYRDDFIRRVARVMGEHPVTFNQNSIKMEKLMQNEWGKTFPDIDLQIERHTPLFDITKQKIYDWHSDIGSLAYDHVDEEFSTTLKHLTEDERTEYVAAQLKKGNHLPFIYARTEKMPDGTTELIGAFQGPLILKGLAAHLKEVSLPVRVSFCDNLLHCIDVVVHEVERAFTASKNGYVDRKHSWFSEYNWGDTSLKYLKAVRQLDDHTWKRIIRRAKQYLPQVGKPSEFATLNALPEEEIDDYTIVEKRDELWKDPGSDNDEENVGAENMQVEA</sequence>
<name>A0A4S4K5Q7_9APHY</name>
<dbReference type="AlphaFoldDB" id="A0A4S4K5Q7"/>
<dbReference type="EMBL" id="SGPJ01000792">
    <property type="protein sequence ID" value="THG93064.1"/>
    <property type="molecule type" value="Genomic_DNA"/>
</dbReference>
<evidence type="ECO:0000256" key="1">
    <source>
        <dbReference type="SAM" id="MobiDB-lite"/>
    </source>
</evidence>
<feature type="compositionally biased region" description="Basic and acidic residues" evidence="1">
    <location>
        <begin position="65"/>
        <end position="77"/>
    </location>
</feature>
<accession>A0A4S4K5Q7</accession>
<proteinExistence type="predicted"/>
<feature type="compositionally biased region" description="Acidic residues" evidence="1">
    <location>
        <begin position="228"/>
        <end position="244"/>
    </location>
</feature>
<feature type="region of interest" description="Disordered" evidence="1">
    <location>
        <begin position="65"/>
        <end position="193"/>
    </location>
</feature>
<feature type="compositionally biased region" description="Basic and acidic residues" evidence="1">
    <location>
        <begin position="245"/>
        <end position="259"/>
    </location>
</feature>
<gene>
    <name evidence="2" type="ORF">EW026_g8065</name>
</gene>
<keyword evidence="3" id="KW-1185">Reference proteome</keyword>
<organism evidence="2 3">
    <name type="scientific">Hermanssonia centrifuga</name>
    <dbReference type="NCBI Taxonomy" id="98765"/>
    <lineage>
        <taxon>Eukaryota</taxon>
        <taxon>Fungi</taxon>
        <taxon>Dikarya</taxon>
        <taxon>Basidiomycota</taxon>
        <taxon>Agaricomycotina</taxon>
        <taxon>Agaricomycetes</taxon>
        <taxon>Polyporales</taxon>
        <taxon>Meruliaceae</taxon>
        <taxon>Hermanssonia</taxon>
    </lineage>
</organism>
<comment type="caution">
    <text evidence="2">The sequence shown here is derived from an EMBL/GenBank/DDBJ whole genome shotgun (WGS) entry which is preliminary data.</text>
</comment>
<feature type="region of interest" description="Disordered" evidence="1">
    <location>
        <begin position="1"/>
        <end position="32"/>
    </location>
</feature>
<evidence type="ECO:0000313" key="2">
    <source>
        <dbReference type="EMBL" id="THG93064.1"/>
    </source>
</evidence>
<protein>
    <submittedName>
        <fullName evidence="2">Uncharacterized protein</fullName>
    </submittedName>
</protein>
<evidence type="ECO:0000313" key="3">
    <source>
        <dbReference type="Proteomes" id="UP000309038"/>
    </source>
</evidence>
<dbReference type="Proteomes" id="UP000309038">
    <property type="component" value="Unassembled WGS sequence"/>
</dbReference>